<reference evidence="7" key="1">
    <citation type="journal article" date="2014" name="Int. J. Syst. Evol. Microbiol.">
        <title>Complete genome sequence of Corynebacterium casei LMG S-19264T (=DSM 44701T), isolated from a smear-ripened cheese.</title>
        <authorList>
            <consortium name="US DOE Joint Genome Institute (JGI-PGF)"/>
            <person name="Walter F."/>
            <person name="Albersmeier A."/>
            <person name="Kalinowski J."/>
            <person name="Ruckert C."/>
        </authorList>
    </citation>
    <scope>NUCLEOTIDE SEQUENCE</scope>
    <source>
        <strain evidence="7">CGMCC 1.12921</strain>
    </source>
</reference>
<feature type="domain" description="HTH lysR-type" evidence="6">
    <location>
        <begin position="7"/>
        <end position="64"/>
    </location>
</feature>
<evidence type="ECO:0000256" key="2">
    <source>
        <dbReference type="ARBA" id="ARBA00023015"/>
    </source>
</evidence>
<dbReference type="Proteomes" id="UP000613582">
    <property type="component" value="Unassembled WGS sequence"/>
</dbReference>
<evidence type="ECO:0000256" key="4">
    <source>
        <dbReference type="ARBA" id="ARBA00023159"/>
    </source>
</evidence>
<dbReference type="PRINTS" id="PR00039">
    <property type="entry name" value="HTHLYSR"/>
</dbReference>
<gene>
    <name evidence="7" type="primary">oxyR</name>
    <name evidence="7" type="ORF">GCM10011342_03350</name>
</gene>
<keyword evidence="2" id="KW-0805">Transcription regulation</keyword>
<keyword evidence="5" id="KW-0804">Transcription</keyword>
<dbReference type="InterPro" id="IPR036388">
    <property type="entry name" value="WH-like_DNA-bd_sf"/>
</dbReference>
<dbReference type="Gene3D" id="1.10.10.10">
    <property type="entry name" value="Winged helix-like DNA-binding domain superfamily/Winged helix DNA-binding domain"/>
    <property type="match status" value="1"/>
</dbReference>
<evidence type="ECO:0000256" key="5">
    <source>
        <dbReference type="ARBA" id="ARBA00023163"/>
    </source>
</evidence>
<name>A0A8J2Y4M9_9PROT</name>
<dbReference type="Gene3D" id="3.40.190.10">
    <property type="entry name" value="Periplasmic binding protein-like II"/>
    <property type="match status" value="2"/>
</dbReference>
<dbReference type="InterPro" id="IPR000847">
    <property type="entry name" value="LysR_HTH_N"/>
</dbReference>
<keyword evidence="4" id="KW-0010">Activator</keyword>
<dbReference type="FunFam" id="1.10.10.10:FF:000001">
    <property type="entry name" value="LysR family transcriptional regulator"/>
    <property type="match status" value="1"/>
</dbReference>
<dbReference type="InterPro" id="IPR005119">
    <property type="entry name" value="LysR_subst-bd"/>
</dbReference>
<dbReference type="PROSITE" id="PS50931">
    <property type="entry name" value="HTH_LYSR"/>
    <property type="match status" value="1"/>
</dbReference>
<evidence type="ECO:0000313" key="8">
    <source>
        <dbReference type="Proteomes" id="UP000613582"/>
    </source>
</evidence>
<evidence type="ECO:0000313" key="7">
    <source>
        <dbReference type="EMBL" id="GGC97733.1"/>
    </source>
</evidence>
<dbReference type="InterPro" id="IPR036390">
    <property type="entry name" value="WH_DNA-bd_sf"/>
</dbReference>
<dbReference type="GO" id="GO:0032993">
    <property type="term" value="C:protein-DNA complex"/>
    <property type="evidence" value="ECO:0007669"/>
    <property type="project" value="TreeGrafter"/>
</dbReference>
<protein>
    <submittedName>
        <fullName evidence="7">Hyaluronan synthase</fullName>
    </submittedName>
</protein>
<evidence type="ECO:0000259" key="6">
    <source>
        <dbReference type="PROSITE" id="PS50931"/>
    </source>
</evidence>
<dbReference type="CDD" id="cd08411">
    <property type="entry name" value="PBP2_OxyR"/>
    <property type="match status" value="1"/>
</dbReference>
<dbReference type="SUPFAM" id="SSF53850">
    <property type="entry name" value="Periplasmic binding protein-like II"/>
    <property type="match status" value="1"/>
</dbReference>
<sequence>MATDPFLTLKQLQCLLAVEETSHFRQAAERIGITQPSLSAQIQNLESLLGLQLVERSRGGVALTPAGREVAGHAGRITDEVQNIMDFSAGARHGLSGTIRLGTSPTVGPYLLPGVVAALHKNHAGLNLYIREGATRDLEFELSRGIHDVILTQQASDNPDFMTAPLFREPLYVALAADHPLAGNETLAPEDLKGMDVLSLNPHYHLHDQVMRLCETFGARLSRDYEGTSLDALRQMVGMGMGLSFLPALYVQSEIRTRSEVVIKRMKGRSLTRSLALMWRKRAGRGEAYLRIADIIRDIASRKHKDLTLIG</sequence>
<proteinExistence type="inferred from homology"/>
<reference evidence="7" key="2">
    <citation type="submission" date="2020-09" db="EMBL/GenBank/DDBJ databases">
        <authorList>
            <person name="Sun Q."/>
            <person name="Zhou Y."/>
        </authorList>
    </citation>
    <scope>NUCLEOTIDE SEQUENCE</scope>
    <source>
        <strain evidence="7">CGMCC 1.12921</strain>
    </source>
</reference>
<dbReference type="GO" id="GO:0003677">
    <property type="term" value="F:DNA binding"/>
    <property type="evidence" value="ECO:0007669"/>
    <property type="project" value="UniProtKB-KW"/>
</dbReference>
<comment type="caution">
    <text evidence="7">The sequence shown here is derived from an EMBL/GenBank/DDBJ whole genome shotgun (WGS) entry which is preliminary data.</text>
</comment>
<accession>A0A8J2Y4M9</accession>
<evidence type="ECO:0000256" key="3">
    <source>
        <dbReference type="ARBA" id="ARBA00023125"/>
    </source>
</evidence>
<comment type="similarity">
    <text evidence="1">Belongs to the LysR transcriptional regulatory family.</text>
</comment>
<dbReference type="PANTHER" id="PTHR30346:SF26">
    <property type="entry name" value="HYDROGEN PEROXIDE-INDUCIBLE GENES ACTIVATOR"/>
    <property type="match status" value="1"/>
</dbReference>
<dbReference type="AlphaFoldDB" id="A0A8J2Y4M9"/>
<evidence type="ECO:0000256" key="1">
    <source>
        <dbReference type="ARBA" id="ARBA00009437"/>
    </source>
</evidence>
<dbReference type="PANTHER" id="PTHR30346">
    <property type="entry name" value="TRANSCRIPTIONAL DUAL REGULATOR HCAR-RELATED"/>
    <property type="match status" value="1"/>
</dbReference>
<dbReference type="GO" id="GO:0003700">
    <property type="term" value="F:DNA-binding transcription factor activity"/>
    <property type="evidence" value="ECO:0007669"/>
    <property type="project" value="InterPro"/>
</dbReference>
<keyword evidence="8" id="KW-1185">Reference proteome</keyword>
<dbReference type="SUPFAM" id="SSF46785">
    <property type="entry name" value="Winged helix' DNA-binding domain"/>
    <property type="match status" value="1"/>
</dbReference>
<organism evidence="7 8">
    <name type="scientific">Aquisalinus flavus</name>
    <dbReference type="NCBI Taxonomy" id="1526572"/>
    <lineage>
        <taxon>Bacteria</taxon>
        <taxon>Pseudomonadati</taxon>
        <taxon>Pseudomonadota</taxon>
        <taxon>Alphaproteobacteria</taxon>
        <taxon>Parvularculales</taxon>
        <taxon>Parvularculaceae</taxon>
        <taxon>Aquisalinus</taxon>
    </lineage>
</organism>
<keyword evidence="3" id="KW-0238">DNA-binding</keyword>
<dbReference type="Pfam" id="PF00126">
    <property type="entry name" value="HTH_1"/>
    <property type="match status" value="1"/>
</dbReference>
<dbReference type="EMBL" id="BMGH01000001">
    <property type="protein sequence ID" value="GGC97733.1"/>
    <property type="molecule type" value="Genomic_DNA"/>
</dbReference>
<dbReference type="RefSeq" id="WP_206711314.1">
    <property type="nucleotide sequence ID" value="NZ_BMGH01000001.1"/>
</dbReference>
<dbReference type="Pfam" id="PF03466">
    <property type="entry name" value="LysR_substrate"/>
    <property type="match status" value="1"/>
</dbReference>